<comment type="caution">
    <text evidence="1">The sequence shown here is derived from an EMBL/GenBank/DDBJ whole genome shotgun (WGS) entry which is preliminary data.</text>
</comment>
<accession>A0ABU2SLR3</accession>
<protein>
    <submittedName>
        <fullName evidence="1">Uncharacterized protein</fullName>
    </submittedName>
</protein>
<evidence type="ECO:0000313" key="2">
    <source>
        <dbReference type="Proteomes" id="UP001180531"/>
    </source>
</evidence>
<dbReference type="EMBL" id="JAVRFI010000006">
    <property type="protein sequence ID" value="MDT0449919.1"/>
    <property type="molecule type" value="Genomic_DNA"/>
</dbReference>
<dbReference type="RefSeq" id="WP_311610501.1">
    <property type="nucleotide sequence ID" value="NZ_JAVRFI010000006.1"/>
</dbReference>
<sequence>MGAGLPMGHFLRLVAEADVVVVELSECDQELSFALGMRHALGRCTVHVAEGAVTRPGAGEIPFVELPSHPADAVMARQQLTTVLTDALNGMAPVIPPTVSSAPRVEQAVHDEDAPGLLDLIAAAEAQLEGISGDMAALEAALADLGAMAELIGEDMARVSHPGASMSMKLAVVNRLGKAIDGPAGDLERAAERYAGRMKASVVAFGALLEWVGDMPRHEWPDGVAGILDDVIKVASDMRTAAVEFQEGMALINMFAASSRHLRGPLRRIGTAFQTIFGSVAVLEQWQDTAVALSRS</sequence>
<dbReference type="Proteomes" id="UP001180531">
    <property type="component" value="Unassembled WGS sequence"/>
</dbReference>
<gene>
    <name evidence="1" type="ORF">RM609_12685</name>
</gene>
<proteinExistence type="predicted"/>
<organism evidence="1 2">
    <name type="scientific">Streptomyces hesseae</name>
    <dbReference type="NCBI Taxonomy" id="3075519"/>
    <lineage>
        <taxon>Bacteria</taxon>
        <taxon>Bacillati</taxon>
        <taxon>Actinomycetota</taxon>
        <taxon>Actinomycetes</taxon>
        <taxon>Kitasatosporales</taxon>
        <taxon>Streptomycetaceae</taxon>
        <taxon>Streptomyces</taxon>
    </lineage>
</organism>
<reference evidence="1" key="1">
    <citation type="submission" date="2024-05" db="EMBL/GenBank/DDBJ databases">
        <title>30 novel species of actinomycetes from the DSMZ collection.</title>
        <authorList>
            <person name="Nouioui I."/>
        </authorList>
    </citation>
    <scope>NUCLEOTIDE SEQUENCE</scope>
    <source>
        <strain evidence="1">DSM 40473</strain>
    </source>
</reference>
<name>A0ABU2SLR3_9ACTN</name>
<evidence type="ECO:0000313" key="1">
    <source>
        <dbReference type="EMBL" id="MDT0449919.1"/>
    </source>
</evidence>
<keyword evidence="2" id="KW-1185">Reference proteome</keyword>